<dbReference type="InterPro" id="IPR023209">
    <property type="entry name" value="DAO"/>
</dbReference>
<evidence type="ECO:0000256" key="4">
    <source>
        <dbReference type="ARBA" id="ARBA00022827"/>
    </source>
</evidence>
<comment type="cofactor">
    <cofactor evidence="1">
        <name>FAD</name>
        <dbReference type="ChEBI" id="CHEBI:57692"/>
    </cofactor>
</comment>
<dbReference type="PANTHER" id="PTHR11530:SF11">
    <property type="entry name" value="D-ASPARTATE OXIDASE"/>
    <property type="match status" value="1"/>
</dbReference>
<evidence type="ECO:0000256" key="7">
    <source>
        <dbReference type="ARBA" id="ARBA00039751"/>
    </source>
</evidence>
<dbReference type="EC" id="1.4.3.3" evidence="6"/>
<dbReference type="Proteomes" id="UP001201985">
    <property type="component" value="Unassembled WGS sequence"/>
</dbReference>
<keyword evidence="5" id="KW-0560">Oxidoreductase</keyword>
<evidence type="ECO:0000313" key="10">
    <source>
        <dbReference type="EMBL" id="MCI0754510.1"/>
    </source>
</evidence>
<dbReference type="PANTHER" id="PTHR11530">
    <property type="entry name" value="D-AMINO ACID OXIDASE"/>
    <property type="match status" value="1"/>
</dbReference>
<evidence type="ECO:0000256" key="5">
    <source>
        <dbReference type="ARBA" id="ARBA00023002"/>
    </source>
</evidence>
<evidence type="ECO:0000256" key="1">
    <source>
        <dbReference type="ARBA" id="ARBA00001974"/>
    </source>
</evidence>
<dbReference type="SUPFAM" id="SSF54373">
    <property type="entry name" value="FAD-linked reductases, C-terminal domain"/>
    <property type="match status" value="1"/>
</dbReference>
<dbReference type="Gene3D" id="3.30.9.10">
    <property type="entry name" value="D-Amino Acid Oxidase, subunit A, domain 2"/>
    <property type="match status" value="1"/>
</dbReference>
<dbReference type="SUPFAM" id="SSF51971">
    <property type="entry name" value="Nucleotide-binding domain"/>
    <property type="match status" value="1"/>
</dbReference>
<keyword evidence="3" id="KW-0285">Flavoprotein</keyword>
<gene>
    <name evidence="10" type="ORF">MON41_12155</name>
</gene>
<organism evidence="10 11">
    <name type="scientific">Teichococcus vastitatis</name>
    <dbReference type="NCBI Taxonomy" id="2307076"/>
    <lineage>
        <taxon>Bacteria</taxon>
        <taxon>Pseudomonadati</taxon>
        <taxon>Pseudomonadota</taxon>
        <taxon>Alphaproteobacteria</taxon>
        <taxon>Acetobacterales</taxon>
        <taxon>Roseomonadaceae</taxon>
        <taxon>Roseomonas</taxon>
    </lineage>
</organism>
<protein>
    <recommendedName>
        <fullName evidence="7">D-amino-acid oxidase</fullName>
        <ecNumber evidence="6">1.4.3.3</ecNumber>
    </recommendedName>
</protein>
<evidence type="ECO:0000259" key="9">
    <source>
        <dbReference type="Pfam" id="PF01266"/>
    </source>
</evidence>
<proteinExistence type="inferred from homology"/>
<feature type="domain" description="FAD dependent oxidoreductase" evidence="9">
    <location>
        <begin position="11"/>
        <end position="322"/>
    </location>
</feature>
<evidence type="ECO:0000256" key="3">
    <source>
        <dbReference type="ARBA" id="ARBA00022630"/>
    </source>
</evidence>
<dbReference type="InterPro" id="IPR036188">
    <property type="entry name" value="FAD/NAD-bd_sf"/>
</dbReference>
<evidence type="ECO:0000313" key="11">
    <source>
        <dbReference type="Proteomes" id="UP001201985"/>
    </source>
</evidence>
<dbReference type="InterPro" id="IPR006076">
    <property type="entry name" value="FAD-dep_OxRdtase"/>
</dbReference>
<keyword evidence="11" id="KW-1185">Reference proteome</keyword>
<name>A0ABS9W6H2_9PROT</name>
<evidence type="ECO:0000256" key="6">
    <source>
        <dbReference type="ARBA" id="ARBA00039101"/>
    </source>
</evidence>
<sequence length="334" mass="35529">MPFIAAGRSPRVLVLGAGVTGLVAATVLTGRGAAVTVRFRPEAASRASHFAGGMLAPWCEAADASALVAERGAAAIGWWREHFPGTCRAGSLVLAPPRDQAELHRFARRTTAHETLDTEGVAALEPDLAGRFRQGLFFAGEAHLDPRAALAALAADLPARGVVLREGEADEAEQEGFDHVLDCRGHAAAPDWPSLRGVRGEMLVLRCPEVALRRPVRLLHPRIPLYVVPRGEGVFMVGATMVESSDRRAVTARAAMELLNAAYALHPAFAEAEILEAGSNIRPALPDNLPQLRAEGRVLRLNGMYRHGFLLSPWLAQRAAALVLDGADPEGGTA</sequence>
<dbReference type="RefSeq" id="WP_120006293.1">
    <property type="nucleotide sequence ID" value="NZ_JALBUU010000004.1"/>
</dbReference>
<dbReference type="Gene3D" id="3.50.50.60">
    <property type="entry name" value="FAD/NAD(P)-binding domain"/>
    <property type="match status" value="1"/>
</dbReference>
<dbReference type="EMBL" id="JALBUU010000004">
    <property type="protein sequence ID" value="MCI0754510.1"/>
    <property type="molecule type" value="Genomic_DNA"/>
</dbReference>
<accession>A0ABS9W6H2</accession>
<dbReference type="Pfam" id="PF01266">
    <property type="entry name" value="DAO"/>
    <property type="match status" value="1"/>
</dbReference>
<comment type="catalytic activity">
    <reaction evidence="8">
        <text>a D-alpha-amino acid + O2 + H2O = a 2-oxocarboxylate + H2O2 + NH4(+)</text>
        <dbReference type="Rhea" id="RHEA:21816"/>
        <dbReference type="ChEBI" id="CHEBI:15377"/>
        <dbReference type="ChEBI" id="CHEBI:15379"/>
        <dbReference type="ChEBI" id="CHEBI:16240"/>
        <dbReference type="ChEBI" id="CHEBI:28938"/>
        <dbReference type="ChEBI" id="CHEBI:35179"/>
        <dbReference type="ChEBI" id="CHEBI:59871"/>
        <dbReference type="EC" id="1.4.3.3"/>
    </reaction>
    <physiologicalReaction direction="left-to-right" evidence="8">
        <dbReference type="Rhea" id="RHEA:21817"/>
    </physiologicalReaction>
</comment>
<comment type="similarity">
    <text evidence="2">Belongs to the DAMOX/DASOX family.</text>
</comment>
<evidence type="ECO:0000256" key="2">
    <source>
        <dbReference type="ARBA" id="ARBA00006730"/>
    </source>
</evidence>
<comment type="caution">
    <text evidence="10">The sequence shown here is derived from an EMBL/GenBank/DDBJ whole genome shotgun (WGS) entry which is preliminary data.</text>
</comment>
<evidence type="ECO:0000256" key="8">
    <source>
        <dbReference type="ARBA" id="ARBA00049547"/>
    </source>
</evidence>
<keyword evidence="4" id="KW-0274">FAD</keyword>
<reference evidence="10 11" key="1">
    <citation type="submission" date="2022-03" db="EMBL/GenBank/DDBJ databases">
        <title>Complete genome analysis of Roseomonas KG 17.1 : a prolific producer of plant growth promoters.</title>
        <authorList>
            <person name="Saadouli I."/>
            <person name="Najjari A."/>
            <person name="Mosbah A."/>
            <person name="Ouzari H.I."/>
        </authorList>
    </citation>
    <scope>NUCLEOTIDE SEQUENCE [LARGE SCALE GENOMIC DNA]</scope>
    <source>
        <strain evidence="10 11">KG17-1</strain>
    </source>
</reference>